<sequence>MKLFSASAICLLVAFSFNTAMTAQNFSKLDKSPMDAAAFPASYKDSNKKIKVVYSRPQLNDRELYDLVPLGKVWRLGANEAAEITFYKDSHFGDTPVKAGTYSLFAIRGEKTWTMILNKDLNTWGAYSYNPDQDVARYNAIASIDAESIEAFSIAFDDQETMYLAWGTTRVSMPFKRN</sequence>
<dbReference type="InterPro" id="IPR021314">
    <property type="entry name" value="DUF2911"/>
</dbReference>
<evidence type="ECO:0000313" key="2">
    <source>
        <dbReference type="EMBL" id="MFB9054351.1"/>
    </source>
</evidence>
<proteinExistence type="predicted"/>
<dbReference type="EMBL" id="JBHMEZ010000013">
    <property type="protein sequence ID" value="MFB9054351.1"/>
    <property type="molecule type" value="Genomic_DNA"/>
</dbReference>
<organism evidence="2 3">
    <name type="scientific">Formosa undariae</name>
    <dbReference type="NCBI Taxonomy" id="1325436"/>
    <lineage>
        <taxon>Bacteria</taxon>
        <taxon>Pseudomonadati</taxon>
        <taxon>Bacteroidota</taxon>
        <taxon>Flavobacteriia</taxon>
        <taxon>Flavobacteriales</taxon>
        <taxon>Flavobacteriaceae</taxon>
        <taxon>Formosa</taxon>
    </lineage>
</organism>
<keyword evidence="3" id="KW-1185">Reference proteome</keyword>
<dbReference type="Proteomes" id="UP001589605">
    <property type="component" value="Unassembled WGS sequence"/>
</dbReference>
<evidence type="ECO:0000313" key="3">
    <source>
        <dbReference type="Proteomes" id="UP001589605"/>
    </source>
</evidence>
<reference evidence="2 3" key="1">
    <citation type="submission" date="2024-09" db="EMBL/GenBank/DDBJ databases">
        <authorList>
            <person name="Sun Q."/>
            <person name="Mori K."/>
        </authorList>
    </citation>
    <scope>NUCLEOTIDE SEQUENCE [LARGE SCALE GENOMIC DNA]</scope>
    <source>
        <strain evidence="2 3">CECT 8286</strain>
    </source>
</reference>
<dbReference type="Pfam" id="PF11138">
    <property type="entry name" value="DUF2911"/>
    <property type="match status" value="1"/>
</dbReference>
<accession>A0ABV5F4I3</accession>
<name>A0ABV5F4I3_9FLAO</name>
<feature type="chain" id="PRO_5046358244" evidence="1">
    <location>
        <begin position="23"/>
        <end position="178"/>
    </location>
</feature>
<evidence type="ECO:0000256" key="1">
    <source>
        <dbReference type="SAM" id="SignalP"/>
    </source>
</evidence>
<feature type="signal peptide" evidence="1">
    <location>
        <begin position="1"/>
        <end position="22"/>
    </location>
</feature>
<keyword evidence="1" id="KW-0732">Signal</keyword>
<protein>
    <submittedName>
        <fullName evidence="2">DUF2911 domain-containing protein</fullName>
    </submittedName>
</protein>
<gene>
    <name evidence="2" type="ORF">ACFFVB_14785</name>
</gene>
<dbReference type="RefSeq" id="WP_382383949.1">
    <property type="nucleotide sequence ID" value="NZ_JBHMEZ010000013.1"/>
</dbReference>
<comment type="caution">
    <text evidence="2">The sequence shown here is derived from an EMBL/GenBank/DDBJ whole genome shotgun (WGS) entry which is preliminary data.</text>
</comment>